<dbReference type="HOGENOM" id="CLU_2987805_0_0_4"/>
<dbReference type="KEGG" id="bma:BMA2865"/>
<evidence type="ECO:0000256" key="1">
    <source>
        <dbReference type="SAM" id="MobiDB-lite"/>
    </source>
</evidence>
<evidence type="ECO:0000313" key="2">
    <source>
        <dbReference type="EMBL" id="AAU48343.1"/>
    </source>
</evidence>
<name>A0A0H2WG61_BURMA</name>
<organism evidence="2 3">
    <name type="scientific">Burkholderia mallei (strain ATCC 23344)</name>
    <dbReference type="NCBI Taxonomy" id="243160"/>
    <lineage>
        <taxon>Bacteria</taxon>
        <taxon>Pseudomonadati</taxon>
        <taxon>Pseudomonadota</taxon>
        <taxon>Betaproteobacteria</taxon>
        <taxon>Burkholderiales</taxon>
        <taxon>Burkholderiaceae</taxon>
        <taxon>Burkholderia</taxon>
        <taxon>pseudomallei group</taxon>
    </lineage>
</organism>
<accession>A0A0H2WG61</accession>
<dbReference type="Proteomes" id="UP000006693">
    <property type="component" value="Chromosome 1"/>
</dbReference>
<keyword evidence="3" id="KW-1185">Reference proteome</keyword>
<reference evidence="2 3" key="1">
    <citation type="journal article" date="2004" name="Proc. Natl. Acad. Sci. U.S.A.">
        <title>Structural flexibility in the Burkholderia mallei genome.</title>
        <authorList>
            <person name="Nierman W.C."/>
            <person name="DeShazer D."/>
            <person name="Kim H.S."/>
            <person name="Tettelin H."/>
            <person name="Nelson K.E."/>
            <person name="Feldblyum T."/>
            <person name="Ulrich R.L."/>
            <person name="Ronning C.M."/>
            <person name="Brinkac L.M."/>
            <person name="Daugherty S.C."/>
            <person name="Davidsen T.D."/>
            <person name="Deboy R.T."/>
            <person name="Dimitrov G."/>
            <person name="Dodson R.J."/>
            <person name="Durkin A.S."/>
            <person name="Gwinn M.L."/>
            <person name="Haft D.H."/>
            <person name="Khouri H."/>
            <person name="Kolonay J.F."/>
            <person name="Madupu R."/>
            <person name="Mohammoud Y."/>
            <person name="Nelson W.C."/>
            <person name="Radune D."/>
            <person name="Romero C.M."/>
            <person name="Sarria S."/>
            <person name="Selengut J."/>
            <person name="Shamblin C."/>
            <person name="Sullivan S.A."/>
            <person name="White O."/>
            <person name="Yu Y."/>
            <person name="Zafar N."/>
            <person name="Zhou L."/>
            <person name="Fraser C.M."/>
        </authorList>
    </citation>
    <scope>NUCLEOTIDE SEQUENCE [LARGE SCALE GENOMIC DNA]</scope>
    <source>
        <strain evidence="2 3">ATCC 23344</strain>
    </source>
</reference>
<protein>
    <submittedName>
        <fullName evidence="2">Uncharacterized protein</fullName>
    </submittedName>
</protein>
<feature type="region of interest" description="Disordered" evidence="1">
    <location>
        <begin position="1"/>
        <end position="26"/>
    </location>
</feature>
<dbReference type="EMBL" id="CP000010">
    <property type="protein sequence ID" value="AAU48343.1"/>
    <property type="molecule type" value="Genomic_DNA"/>
</dbReference>
<sequence>MSACRRADGAVRGERRRTGRSDSLSGSPARYRVIFQTLNPCYRMKYAKTLENACSND</sequence>
<feature type="compositionally biased region" description="Basic and acidic residues" evidence="1">
    <location>
        <begin position="1"/>
        <end position="13"/>
    </location>
</feature>
<gene>
    <name evidence="2" type="ordered locus">BMA2865</name>
</gene>
<proteinExistence type="predicted"/>
<dbReference type="AlphaFoldDB" id="A0A0H2WG61"/>
<evidence type="ECO:0000313" key="3">
    <source>
        <dbReference type="Proteomes" id="UP000006693"/>
    </source>
</evidence>